<feature type="transmembrane region" description="Helical" evidence="2">
    <location>
        <begin position="150"/>
        <end position="172"/>
    </location>
</feature>
<feature type="transmembrane region" description="Helical" evidence="2">
    <location>
        <begin position="66"/>
        <end position="91"/>
    </location>
</feature>
<feature type="compositionally biased region" description="Acidic residues" evidence="1">
    <location>
        <begin position="376"/>
        <end position="386"/>
    </location>
</feature>
<evidence type="ECO:0000313" key="3">
    <source>
        <dbReference type="EMBL" id="MFC6767195.1"/>
    </source>
</evidence>
<feature type="compositionally biased region" description="Gly residues" evidence="1">
    <location>
        <begin position="307"/>
        <end position="322"/>
    </location>
</feature>
<evidence type="ECO:0000313" key="4">
    <source>
        <dbReference type="Proteomes" id="UP001596383"/>
    </source>
</evidence>
<evidence type="ECO:0000256" key="1">
    <source>
        <dbReference type="SAM" id="MobiDB-lite"/>
    </source>
</evidence>
<feature type="transmembrane region" description="Helical" evidence="2">
    <location>
        <begin position="229"/>
        <end position="248"/>
    </location>
</feature>
<name>A0ABD5SRR2_9EURY</name>
<feature type="transmembrane region" description="Helical" evidence="2">
    <location>
        <begin position="206"/>
        <end position="223"/>
    </location>
</feature>
<gene>
    <name evidence="3" type="ORF">ACFQE6_20080</name>
</gene>
<feature type="transmembrane region" description="Helical" evidence="2">
    <location>
        <begin position="20"/>
        <end position="40"/>
    </location>
</feature>
<keyword evidence="2" id="KW-1133">Transmembrane helix</keyword>
<dbReference type="Pfam" id="PF24400">
    <property type="entry name" value="DUF7544"/>
    <property type="match status" value="1"/>
</dbReference>
<sequence length="386" mass="41890">MSDAIDVTREFLTPVRPWTWLKLALIVFFVGGTGFGGSSFPGGGFGGGTPSDAGTDPMTSVDFAEWVPILITIGVIVLVIGLGFLFLSSLFEFTLLESLRSGEVHVRRYTSRNVGRGARLFGFRVALGLIALLLLGVPLVAIVLSTSEGIAWGLIGLLALFAIPVGLGFAVVDRFTTVFVAPTMLERDLGVLAAWKRFWPTLTGHWTEYVVYLLLVWVLQLVIGFATMLLLFVLLIPFLILFFILLLIPFLNLLILLFIPLFILLFILLGALIQVPVVTYLRYYALLVLGDTDSALDLIPEQRAAVRGGGSDRTGGAGGGWDSDGDGPDGDGRGRDDESDSWGRDGSRDDGWNDTDETGSRDDTGWGDTDSRDDTDSSESDDDRGW</sequence>
<dbReference type="Proteomes" id="UP001596383">
    <property type="component" value="Unassembled WGS sequence"/>
</dbReference>
<feature type="transmembrane region" description="Helical" evidence="2">
    <location>
        <begin position="121"/>
        <end position="144"/>
    </location>
</feature>
<protein>
    <recommendedName>
        <fullName evidence="5">Glycerophosphoryl diester phosphodiesterase membrane domain-containing protein</fullName>
    </recommendedName>
</protein>
<feature type="transmembrane region" description="Helical" evidence="2">
    <location>
        <begin position="253"/>
        <end position="273"/>
    </location>
</feature>
<feature type="compositionally biased region" description="Basic and acidic residues" evidence="1">
    <location>
        <begin position="330"/>
        <end position="351"/>
    </location>
</feature>
<feature type="compositionally biased region" description="Basic and acidic residues" evidence="1">
    <location>
        <begin position="358"/>
        <end position="375"/>
    </location>
</feature>
<keyword evidence="2" id="KW-0472">Membrane</keyword>
<accession>A0ABD5SRR2</accession>
<keyword evidence="4" id="KW-1185">Reference proteome</keyword>
<dbReference type="RefSeq" id="WP_273740111.1">
    <property type="nucleotide sequence ID" value="NZ_JBHSWV010000344.1"/>
</dbReference>
<comment type="caution">
    <text evidence="3">The sequence shown here is derived from an EMBL/GenBank/DDBJ whole genome shotgun (WGS) entry which is preliminary data.</text>
</comment>
<evidence type="ECO:0008006" key="5">
    <source>
        <dbReference type="Google" id="ProtNLM"/>
    </source>
</evidence>
<feature type="region of interest" description="Disordered" evidence="1">
    <location>
        <begin position="306"/>
        <end position="386"/>
    </location>
</feature>
<keyword evidence="2" id="KW-0812">Transmembrane</keyword>
<reference evidence="3 4" key="1">
    <citation type="journal article" date="2019" name="Int. J. Syst. Evol. Microbiol.">
        <title>The Global Catalogue of Microorganisms (GCM) 10K type strain sequencing project: providing services to taxonomists for standard genome sequencing and annotation.</title>
        <authorList>
            <consortium name="The Broad Institute Genomics Platform"/>
            <consortium name="The Broad Institute Genome Sequencing Center for Infectious Disease"/>
            <person name="Wu L."/>
            <person name="Ma J."/>
        </authorList>
    </citation>
    <scope>NUCLEOTIDE SEQUENCE [LARGE SCALE GENOMIC DNA]</scope>
    <source>
        <strain evidence="3 4">LMG 29247</strain>
    </source>
</reference>
<dbReference type="EMBL" id="JBHSWV010000344">
    <property type="protein sequence ID" value="MFC6767195.1"/>
    <property type="molecule type" value="Genomic_DNA"/>
</dbReference>
<dbReference type="AlphaFoldDB" id="A0ABD5SRR2"/>
<evidence type="ECO:0000256" key="2">
    <source>
        <dbReference type="SAM" id="Phobius"/>
    </source>
</evidence>
<organism evidence="3 4">
    <name type="scientific">Natrinema soli</name>
    <dbReference type="NCBI Taxonomy" id="1930624"/>
    <lineage>
        <taxon>Archaea</taxon>
        <taxon>Methanobacteriati</taxon>
        <taxon>Methanobacteriota</taxon>
        <taxon>Stenosarchaea group</taxon>
        <taxon>Halobacteria</taxon>
        <taxon>Halobacteriales</taxon>
        <taxon>Natrialbaceae</taxon>
        <taxon>Natrinema</taxon>
    </lineage>
</organism>
<dbReference type="InterPro" id="IPR055966">
    <property type="entry name" value="DUF7544"/>
</dbReference>
<proteinExistence type="predicted"/>